<protein>
    <recommendedName>
        <fullName evidence="7">Peroxin-13</fullName>
    </recommendedName>
</protein>
<evidence type="ECO:0000313" key="11">
    <source>
        <dbReference type="RefSeq" id="XP_038985851.1"/>
    </source>
</evidence>
<dbReference type="GO" id="GO:0016560">
    <property type="term" value="P:protein import into peroxisome matrix, docking"/>
    <property type="evidence" value="ECO:0007669"/>
    <property type="project" value="InterPro"/>
</dbReference>
<feature type="compositionally biased region" description="Low complexity" evidence="9">
    <location>
        <begin position="59"/>
        <end position="68"/>
    </location>
</feature>
<dbReference type="PANTHER" id="PTHR19332">
    <property type="entry name" value="PEROXISOMAL MEMBRANE PROTEIN PEX13"/>
    <property type="match status" value="1"/>
</dbReference>
<keyword evidence="2" id="KW-0813">Transport</keyword>
<reference evidence="11" key="2">
    <citation type="submission" date="2025-08" db="UniProtKB">
        <authorList>
            <consortium name="RefSeq"/>
        </authorList>
    </citation>
    <scope>IDENTIFICATION</scope>
    <source>
        <tissue evidence="11">Young leaves</tissue>
    </source>
</reference>
<evidence type="ECO:0000313" key="10">
    <source>
        <dbReference type="Proteomes" id="UP000228380"/>
    </source>
</evidence>
<evidence type="ECO:0000256" key="8">
    <source>
        <dbReference type="ARBA" id="ARBA00046271"/>
    </source>
</evidence>
<keyword evidence="6" id="KW-0576">Peroxisome</keyword>
<dbReference type="GO" id="GO:0005778">
    <property type="term" value="C:peroxisomal membrane"/>
    <property type="evidence" value="ECO:0007669"/>
    <property type="project" value="UniProtKB-SubCell"/>
</dbReference>
<dbReference type="InterPro" id="IPR035463">
    <property type="entry name" value="Pex13"/>
</dbReference>
<sequence>MACPCWSFFGGVWQASSRNVTPLKPWQRVGSSSRPAPSKPLSPRSTSNVVEASGTAKPGEAASGAEGNASANWKALGRSVPSGPWEQNNGNSYGGYVSTMNYNSGYGSGMNNSYGGSEGSYGGGLYGNSMYRGYGGLYGGSGVYLESMHNGRFGGPMNGYGMPMGSPYGNSDPNNLYGPPPSPPGFWMSFIQVMRVVVNIFGRISILIDENMKAFHMSMSALLQLFDRSGLLYGELAKFVLRLLGMRTKPGRHYQLGPGELIGPNAKWQHHIEGPNSTNGSWDSVWGDNLSKETT</sequence>
<dbReference type="OrthoDB" id="514567at2759"/>
<evidence type="ECO:0000256" key="3">
    <source>
        <dbReference type="ARBA" id="ARBA00022927"/>
    </source>
</evidence>
<evidence type="ECO:0000256" key="5">
    <source>
        <dbReference type="ARBA" id="ARBA00023136"/>
    </source>
</evidence>
<feature type="region of interest" description="Disordered" evidence="9">
    <location>
        <begin position="25"/>
        <end position="68"/>
    </location>
</feature>
<reference evidence="10" key="1">
    <citation type="journal article" date="2019" name="Nat. Commun.">
        <title>Genome-wide association mapping of date palm fruit traits.</title>
        <authorList>
            <person name="Hazzouri K.M."/>
            <person name="Gros-Balthazard M."/>
            <person name="Flowers J.M."/>
            <person name="Copetti D."/>
            <person name="Lemansour A."/>
            <person name="Lebrun M."/>
            <person name="Masmoudi K."/>
            <person name="Ferrand S."/>
            <person name="Dhar M.I."/>
            <person name="Fresquez Z.A."/>
            <person name="Rosas U."/>
            <person name="Zhang J."/>
            <person name="Talag J."/>
            <person name="Lee S."/>
            <person name="Kudrna D."/>
            <person name="Powell R.F."/>
            <person name="Leitch I.J."/>
            <person name="Krueger R.R."/>
            <person name="Wing R.A."/>
            <person name="Amiri K.M.A."/>
            <person name="Purugganan M.D."/>
        </authorList>
    </citation>
    <scope>NUCLEOTIDE SEQUENCE [LARGE SCALE GENOMIC DNA]</scope>
    <source>
        <strain evidence="10">cv. Khalas</strain>
    </source>
</reference>
<dbReference type="KEGG" id="pda:103723630"/>
<comment type="similarity">
    <text evidence="1">Belongs to the peroxin-13 family.</text>
</comment>
<accession>A0A8B9AGK3</accession>
<evidence type="ECO:0000256" key="4">
    <source>
        <dbReference type="ARBA" id="ARBA00023010"/>
    </source>
</evidence>
<dbReference type="GO" id="GO:1990429">
    <property type="term" value="C:peroxisomal importomer complex"/>
    <property type="evidence" value="ECO:0007669"/>
    <property type="project" value="TreeGrafter"/>
</dbReference>
<dbReference type="Proteomes" id="UP000228380">
    <property type="component" value="Chromosome 9"/>
</dbReference>
<dbReference type="GeneID" id="103723630"/>
<dbReference type="AlphaFoldDB" id="A0A8B9AGK3"/>
<feature type="region of interest" description="Disordered" evidence="9">
    <location>
        <begin position="269"/>
        <end position="295"/>
    </location>
</feature>
<name>A0A8B9AGK3_PHODC</name>
<evidence type="ECO:0000256" key="9">
    <source>
        <dbReference type="SAM" id="MobiDB-lite"/>
    </source>
</evidence>
<evidence type="ECO:0000256" key="7">
    <source>
        <dbReference type="ARBA" id="ARBA00029693"/>
    </source>
</evidence>
<evidence type="ECO:0000256" key="6">
    <source>
        <dbReference type="ARBA" id="ARBA00023140"/>
    </source>
</evidence>
<comment type="subcellular location">
    <subcellularLocation>
        <location evidence="8">Peroxisome membrane</location>
    </subcellularLocation>
</comment>
<evidence type="ECO:0000256" key="1">
    <source>
        <dbReference type="ARBA" id="ARBA00006033"/>
    </source>
</evidence>
<organism evidence="10 11">
    <name type="scientific">Phoenix dactylifera</name>
    <name type="common">Date palm</name>
    <dbReference type="NCBI Taxonomy" id="42345"/>
    <lineage>
        <taxon>Eukaryota</taxon>
        <taxon>Viridiplantae</taxon>
        <taxon>Streptophyta</taxon>
        <taxon>Embryophyta</taxon>
        <taxon>Tracheophyta</taxon>
        <taxon>Spermatophyta</taxon>
        <taxon>Magnoliopsida</taxon>
        <taxon>Liliopsida</taxon>
        <taxon>Arecaceae</taxon>
        <taxon>Coryphoideae</taxon>
        <taxon>Phoeniceae</taxon>
        <taxon>Phoenix</taxon>
    </lineage>
</organism>
<keyword evidence="5" id="KW-0472">Membrane</keyword>
<keyword evidence="3" id="KW-0653">Protein transport</keyword>
<dbReference type="PANTHER" id="PTHR19332:SF1">
    <property type="entry name" value="PEROXISOMAL MEMBRANE PROTEIN PEX13"/>
    <property type="match status" value="1"/>
</dbReference>
<gene>
    <name evidence="11" type="primary">LOC103723630</name>
</gene>
<keyword evidence="10" id="KW-1185">Reference proteome</keyword>
<keyword evidence="4" id="KW-0811">Translocation</keyword>
<dbReference type="RefSeq" id="XP_038985851.1">
    <property type="nucleotide sequence ID" value="XM_039129923.1"/>
</dbReference>
<proteinExistence type="inferred from homology"/>
<evidence type="ECO:0000256" key="2">
    <source>
        <dbReference type="ARBA" id="ARBA00022448"/>
    </source>
</evidence>